<protein>
    <recommendedName>
        <fullName evidence="3">Antibiotic biosynthesis monooxygenase</fullName>
    </recommendedName>
</protein>
<gene>
    <name evidence="1" type="ORF">O1R50_04705</name>
</gene>
<dbReference type="AlphaFoldDB" id="A0A9X3PAF3"/>
<name>A0A9X3PAF3_9ACTN</name>
<dbReference type="RefSeq" id="WP_270108727.1">
    <property type="nucleotide sequence ID" value="NZ_JAPZVP010000003.1"/>
</dbReference>
<evidence type="ECO:0008006" key="3">
    <source>
        <dbReference type="Google" id="ProtNLM"/>
    </source>
</evidence>
<keyword evidence="2" id="KW-1185">Reference proteome</keyword>
<organism evidence="1 2">
    <name type="scientific">Glycomyces luteolus</name>
    <dbReference type="NCBI Taxonomy" id="2670330"/>
    <lineage>
        <taxon>Bacteria</taxon>
        <taxon>Bacillati</taxon>
        <taxon>Actinomycetota</taxon>
        <taxon>Actinomycetes</taxon>
        <taxon>Glycomycetales</taxon>
        <taxon>Glycomycetaceae</taxon>
        <taxon>Glycomyces</taxon>
    </lineage>
</organism>
<evidence type="ECO:0000313" key="1">
    <source>
        <dbReference type="EMBL" id="MDA1358909.1"/>
    </source>
</evidence>
<sequence length="127" mass="14036">MTDPIYYVDRSDIREGKLAEVRSGMRDLAAFVEEREPQLTAYRCCIDESESMMTVLAVHPDSASMELHLSLGGPKFRAFGALIRLRSIDVFGRPSPAVVERLHQKAEMLGGGTVTLHTLEAGFTRPG</sequence>
<proteinExistence type="predicted"/>
<comment type="caution">
    <text evidence="1">The sequence shown here is derived from an EMBL/GenBank/DDBJ whole genome shotgun (WGS) entry which is preliminary data.</text>
</comment>
<accession>A0A9X3PAF3</accession>
<dbReference type="Proteomes" id="UP001146067">
    <property type="component" value="Unassembled WGS sequence"/>
</dbReference>
<reference evidence="1" key="1">
    <citation type="submission" date="2022-12" db="EMBL/GenBank/DDBJ databases">
        <title>Gycomyces niveus sp.nov.,a novel actinomycete isolated from soil in Shouguan.</title>
        <authorList>
            <person name="Yang X."/>
        </authorList>
    </citation>
    <scope>NUCLEOTIDE SEQUENCE</scope>
    <source>
        <strain evidence="1">NEAU-A15</strain>
    </source>
</reference>
<evidence type="ECO:0000313" key="2">
    <source>
        <dbReference type="Proteomes" id="UP001146067"/>
    </source>
</evidence>
<dbReference type="EMBL" id="JAPZVP010000003">
    <property type="protein sequence ID" value="MDA1358909.1"/>
    <property type="molecule type" value="Genomic_DNA"/>
</dbReference>